<protein>
    <recommendedName>
        <fullName evidence="3">DUF3575 domain-containing protein</fullName>
    </recommendedName>
</protein>
<proteinExistence type="predicted"/>
<reference evidence="1 2" key="1">
    <citation type="submission" date="2024-02" db="EMBL/GenBank/DDBJ databases">
        <title>A Gaetbulibacter species isolated from tidal flats and genomic insights of their niches.</title>
        <authorList>
            <person name="Ye Y."/>
        </authorList>
    </citation>
    <scope>NUCLEOTIDE SEQUENCE [LARGE SCALE GENOMIC DNA]</scope>
    <source>
        <strain evidence="1 2">KYW382</strain>
    </source>
</reference>
<evidence type="ECO:0008006" key="3">
    <source>
        <dbReference type="Google" id="ProtNLM"/>
    </source>
</evidence>
<comment type="caution">
    <text evidence="1">The sequence shown here is derived from an EMBL/GenBank/DDBJ whole genome shotgun (WGS) entry which is preliminary data.</text>
</comment>
<sequence>MSINLITAQFKINNPIYISGEFNIGNYVGGDISLNYISKKNYVFKIGYSGNLRKPKSIPEDYALGFSEFLTLFLLARPYDQLENYYAGTGKVYNLNRNGTIRLNITFGLGYTIIREPINWMRIDNAFLTSNYTWEYYKYNTVSLIINPKIEFAFSRFYGLTLSPMIQINKDRTYFGVGIGNMIGLLRKKRY</sequence>
<organism evidence="1 2">
    <name type="scientific">Gaetbulibacter aestuarii</name>
    <dbReference type="NCBI Taxonomy" id="1502358"/>
    <lineage>
        <taxon>Bacteria</taxon>
        <taxon>Pseudomonadati</taxon>
        <taxon>Bacteroidota</taxon>
        <taxon>Flavobacteriia</taxon>
        <taxon>Flavobacteriales</taxon>
        <taxon>Flavobacteriaceae</taxon>
        <taxon>Gaetbulibacter</taxon>
    </lineage>
</organism>
<dbReference type="EMBL" id="JBAWKB010000001">
    <property type="protein sequence ID" value="MFH6771042.1"/>
    <property type="molecule type" value="Genomic_DNA"/>
</dbReference>
<dbReference type="RefSeq" id="WP_344739879.1">
    <property type="nucleotide sequence ID" value="NZ_BAABAY010000001.1"/>
</dbReference>
<name>A0ABW7N0Q4_9FLAO</name>
<gene>
    <name evidence="1" type="ORF">V8G58_03775</name>
</gene>
<dbReference type="Proteomes" id="UP001610100">
    <property type="component" value="Unassembled WGS sequence"/>
</dbReference>
<accession>A0ABW7N0Q4</accession>
<evidence type="ECO:0000313" key="1">
    <source>
        <dbReference type="EMBL" id="MFH6771042.1"/>
    </source>
</evidence>
<keyword evidence="2" id="KW-1185">Reference proteome</keyword>
<evidence type="ECO:0000313" key="2">
    <source>
        <dbReference type="Proteomes" id="UP001610100"/>
    </source>
</evidence>